<dbReference type="PANTHER" id="PTHR43798:SF33">
    <property type="entry name" value="HYDROLASE, PUTATIVE (AFU_ORTHOLOGUE AFUA_2G14860)-RELATED"/>
    <property type="match status" value="1"/>
</dbReference>
<accession>A0A6P2C6B5</accession>
<dbReference type="SUPFAM" id="SSF53474">
    <property type="entry name" value="alpha/beta-Hydrolases"/>
    <property type="match status" value="1"/>
</dbReference>
<evidence type="ECO:0000313" key="3">
    <source>
        <dbReference type="EMBL" id="TVZ05916.1"/>
    </source>
</evidence>
<dbReference type="Proteomes" id="UP000460272">
    <property type="component" value="Unassembled WGS sequence"/>
</dbReference>
<protein>
    <submittedName>
        <fullName evidence="3">Alpha/beta hydrolase</fullName>
    </submittedName>
</protein>
<feature type="domain" description="AB hydrolase-1" evidence="2">
    <location>
        <begin position="54"/>
        <end position="160"/>
    </location>
</feature>
<reference evidence="3 4" key="1">
    <citation type="submission" date="2018-11" db="EMBL/GenBank/DDBJ databases">
        <title>Trebonia kvetii gen.nov., sp.nov., a novel acidophilic actinobacterium, and proposal of the new actinobacterial family Treboniaceae fam. nov.</title>
        <authorList>
            <person name="Rapoport D."/>
            <person name="Sagova-Mareckova M."/>
            <person name="Sedlacek I."/>
            <person name="Provaznik J."/>
            <person name="Kralova S."/>
            <person name="Pavlinic D."/>
            <person name="Benes V."/>
            <person name="Kopecky J."/>
        </authorList>
    </citation>
    <scope>NUCLEOTIDE SEQUENCE [LARGE SCALE GENOMIC DNA]</scope>
    <source>
        <strain evidence="3 4">15Tr583</strain>
    </source>
</reference>
<feature type="region of interest" description="Disordered" evidence="1">
    <location>
        <begin position="1"/>
        <end position="30"/>
    </location>
</feature>
<proteinExistence type="predicted"/>
<dbReference type="RefSeq" id="WP_145850669.1">
    <property type="nucleotide sequence ID" value="NZ_RPFW01000001.1"/>
</dbReference>
<evidence type="ECO:0000259" key="2">
    <source>
        <dbReference type="Pfam" id="PF00561"/>
    </source>
</evidence>
<dbReference type="PANTHER" id="PTHR43798">
    <property type="entry name" value="MONOACYLGLYCEROL LIPASE"/>
    <property type="match status" value="1"/>
</dbReference>
<dbReference type="InterPro" id="IPR000073">
    <property type="entry name" value="AB_hydrolase_1"/>
</dbReference>
<evidence type="ECO:0000256" key="1">
    <source>
        <dbReference type="SAM" id="MobiDB-lite"/>
    </source>
</evidence>
<dbReference type="InterPro" id="IPR029058">
    <property type="entry name" value="AB_hydrolase_fold"/>
</dbReference>
<dbReference type="InterPro" id="IPR050266">
    <property type="entry name" value="AB_hydrolase_sf"/>
</dbReference>
<gene>
    <name evidence="3" type="ORF">EAS64_00075</name>
</gene>
<organism evidence="3 4">
    <name type="scientific">Trebonia kvetii</name>
    <dbReference type="NCBI Taxonomy" id="2480626"/>
    <lineage>
        <taxon>Bacteria</taxon>
        <taxon>Bacillati</taxon>
        <taxon>Actinomycetota</taxon>
        <taxon>Actinomycetes</taxon>
        <taxon>Streptosporangiales</taxon>
        <taxon>Treboniaceae</taxon>
        <taxon>Trebonia</taxon>
    </lineage>
</organism>
<dbReference type="GO" id="GO:0016020">
    <property type="term" value="C:membrane"/>
    <property type="evidence" value="ECO:0007669"/>
    <property type="project" value="TreeGrafter"/>
</dbReference>
<keyword evidence="3" id="KW-0378">Hydrolase</keyword>
<dbReference type="PRINTS" id="PR00111">
    <property type="entry name" value="ABHYDROLASE"/>
</dbReference>
<dbReference type="EMBL" id="RPFW01000001">
    <property type="protein sequence ID" value="TVZ05916.1"/>
    <property type="molecule type" value="Genomic_DNA"/>
</dbReference>
<evidence type="ECO:0000313" key="4">
    <source>
        <dbReference type="Proteomes" id="UP000460272"/>
    </source>
</evidence>
<dbReference type="Pfam" id="PF00561">
    <property type="entry name" value="Abhydrolase_1"/>
    <property type="match status" value="1"/>
</dbReference>
<dbReference type="GO" id="GO:0016787">
    <property type="term" value="F:hydrolase activity"/>
    <property type="evidence" value="ECO:0007669"/>
    <property type="project" value="UniProtKB-KW"/>
</dbReference>
<name>A0A6P2C6B5_9ACTN</name>
<dbReference type="Gene3D" id="3.40.50.1820">
    <property type="entry name" value="alpha/beta hydrolase"/>
    <property type="match status" value="1"/>
</dbReference>
<comment type="caution">
    <text evidence="3">The sequence shown here is derived from an EMBL/GenBank/DDBJ whole genome shotgun (WGS) entry which is preliminary data.</text>
</comment>
<sequence length="324" mass="34723">MSSTARIGVVSGRPPRRGTPGAPVPPDLPPGQVINLPGRGEVFVRDSGGTSESPAVLLLHGWTASADINFFTVYASLAESYRVIALDQRGHGRGMRSMEPFSLEDCADDAAALLDQLGVGRAIVVGYSMGGPVGLLLARQHPGRVAALVLQATALEWRHNVHERAVWRLLPALDVGLRLGAGAGFVAWVIRVAAREAPELGDYRPWLAAEFQRATAHDLVAAGRALSRYDARPWAGQLDIPAVVLVTTRDSLVRAAKQRELAKVLRASLLEIDADHDLPLAGGGEYARLTRLSVDKLAAASCFAPPVTAGHRRRLFGRGRERND</sequence>
<dbReference type="AlphaFoldDB" id="A0A6P2C6B5"/>
<keyword evidence="4" id="KW-1185">Reference proteome</keyword>
<dbReference type="OrthoDB" id="63519at2"/>
<feature type="compositionally biased region" description="Low complexity" evidence="1">
    <location>
        <begin position="1"/>
        <end position="21"/>
    </location>
</feature>